<protein>
    <submittedName>
        <fullName evidence="1">BMP family ABC transporter substrate-binding protein</fullName>
    </submittedName>
</protein>
<accession>A0ACB5UI94</accession>
<keyword evidence="2" id="KW-1185">Reference proteome</keyword>
<dbReference type="Proteomes" id="UP001374599">
    <property type="component" value="Unassembled WGS sequence"/>
</dbReference>
<name>A0ACB5UI94_9FIRM</name>
<evidence type="ECO:0000313" key="1">
    <source>
        <dbReference type="EMBL" id="GMQ62259.1"/>
    </source>
</evidence>
<dbReference type="EMBL" id="BTPU01000023">
    <property type="protein sequence ID" value="GMQ62259.1"/>
    <property type="molecule type" value="Genomic_DNA"/>
</dbReference>
<organism evidence="1 2">
    <name type="scientific">Vallitalea maricola</name>
    <dbReference type="NCBI Taxonomy" id="3074433"/>
    <lineage>
        <taxon>Bacteria</taxon>
        <taxon>Bacillati</taxon>
        <taxon>Bacillota</taxon>
        <taxon>Clostridia</taxon>
        <taxon>Lachnospirales</taxon>
        <taxon>Vallitaleaceae</taxon>
        <taxon>Vallitalea</taxon>
    </lineage>
</organism>
<reference evidence="1" key="1">
    <citation type="submission" date="2023-09" db="EMBL/GenBank/DDBJ databases">
        <title>Vallitalea sediminicola and Vallitalea maricola sp. nov., anaerobic bacteria isolated from marine sediment.</title>
        <authorList>
            <person name="Hirano S."/>
            <person name="Maeda A."/>
            <person name="Terahara T."/>
            <person name="Mori K."/>
            <person name="Hamada M."/>
            <person name="Matsumoto R."/>
            <person name="Kobayashi T."/>
        </authorList>
    </citation>
    <scope>NUCLEOTIDE SEQUENCE</scope>
    <source>
        <strain evidence="1">AN17-2</strain>
    </source>
</reference>
<comment type="caution">
    <text evidence="1">The sequence shown here is derived from an EMBL/GenBank/DDBJ whole genome shotgun (WGS) entry which is preliminary data.</text>
</comment>
<gene>
    <name evidence="1" type="ORF">AN2V17_14910</name>
</gene>
<evidence type="ECO:0000313" key="2">
    <source>
        <dbReference type="Proteomes" id="UP001374599"/>
    </source>
</evidence>
<proteinExistence type="predicted"/>
<sequence>MRKKNIILTVIMLLSIMLSGCGTDTQGDKKTEDPLKAILLIPGELGDKSFYDSANNGMKLIEEKFGAKTKVVEMSTDFTKWEPNFLDAIEGDWDLIISGGSATEMMNEIAVQYPDERFINFDASVEGEVENVYSILYGANELSFLAGVCAALVTESDMELANEEPIIGFIGGMDIPGINDFLVGYIEGAQFIDEDIKVIVSYAGSFTDPAKGKELSLIQYKQAADISFNVAGGTGLGVIDAAKEGNKYAIGVDSDQALLFAETDKEKASHIVTSAIKRIDNSILRAVTKYVDGTLEFGTYETLGVTEGGVGLAKNEYYNDLLSDEMKATIENVESKLNEGEITVKSALGMSTEEINEMRNSVKPKNENN</sequence>